<dbReference type="GO" id="GO:0008168">
    <property type="term" value="F:methyltransferase activity"/>
    <property type="evidence" value="ECO:0007669"/>
    <property type="project" value="UniProtKB-KW"/>
</dbReference>
<dbReference type="Pfam" id="PF22435">
    <property type="entry name" value="MRM3-like_sub_bind"/>
    <property type="match status" value="1"/>
</dbReference>
<evidence type="ECO:0000256" key="2">
    <source>
        <dbReference type="ARBA" id="ARBA00022603"/>
    </source>
</evidence>
<dbReference type="InterPro" id="IPR029064">
    <property type="entry name" value="Ribosomal_eL30-like_sf"/>
</dbReference>
<evidence type="ECO:0000256" key="3">
    <source>
        <dbReference type="ARBA" id="ARBA00022679"/>
    </source>
</evidence>
<dbReference type="Proteomes" id="UP001231941">
    <property type="component" value="Unassembled WGS sequence"/>
</dbReference>
<proteinExistence type="inferred from homology"/>
<dbReference type="Gene3D" id="3.30.1330.30">
    <property type="match status" value="1"/>
</dbReference>
<dbReference type="RefSeq" id="WP_305989841.1">
    <property type="nucleotide sequence ID" value="NZ_JAVAMP010000001.1"/>
</dbReference>
<comment type="caution">
    <text evidence="5">The sequence shown here is derived from an EMBL/GenBank/DDBJ whole genome shotgun (WGS) entry which is preliminary data.</text>
</comment>
<dbReference type="InterPro" id="IPR013123">
    <property type="entry name" value="SpoU_subst-bd"/>
</dbReference>
<dbReference type="InterPro" id="IPR029026">
    <property type="entry name" value="tRNA_m1G_MTases_N"/>
</dbReference>
<dbReference type="PANTHER" id="PTHR43191">
    <property type="entry name" value="RRNA METHYLTRANSFERASE 3"/>
    <property type="match status" value="1"/>
</dbReference>
<evidence type="ECO:0000313" key="6">
    <source>
        <dbReference type="Proteomes" id="UP001231941"/>
    </source>
</evidence>
<accession>A0ABT9ITV7</accession>
<dbReference type="SUPFAM" id="SSF55315">
    <property type="entry name" value="L30e-like"/>
    <property type="match status" value="1"/>
</dbReference>
<dbReference type="EMBL" id="JAVAMP010000001">
    <property type="protein sequence ID" value="MDP5272522.1"/>
    <property type="molecule type" value="Genomic_DNA"/>
</dbReference>
<dbReference type="InterPro" id="IPR051259">
    <property type="entry name" value="rRNA_Methyltransferase"/>
</dbReference>
<dbReference type="Gene3D" id="3.40.1280.10">
    <property type="match status" value="1"/>
</dbReference>
<dbReference type="InterPro" id="IPR029028">
    <property type="entry name" value="Alpha/beta_knot_MTases"/>
</dbReference>
<sequence length="260" mass="28998">MKITSLTNSHVKDWVKLLTKKGRDRQRKYIVEGAHLVKEALNSTNVNIEHVVYSEDKGIPNELLEYKEDRWISVSREIMVKCSDTKTPQGIFAVIHIKNWGETSLFNDKALVVVCDAIQDPGNLGTIIRSADAVGASGIILGKGCVDLHHPKTVRSTMGSLFHLPIVERDLNEILKKVENSSIQVINTSLQAESNCYEIDLTAGSWFIVGNEGSGVSPELNHYVNKQIKIPIEGQAESLNVAMASTIMLYEALRQRKYRV</sequence>
<evidence type="ECO:0000256" key="1">
    <source>
        <dbReference type="ARBA" id="ARBA00007228"/>
    </source>
</evidence>
<dbReference type="GO" id="GO:0032259">
    <property type="term" value="P:methylation"/>
    <property type="evidence" value="ECO:0007669"/>
    <property type="project" value="UniProtKB-KW"/>
</dbReference>
<dbReference type="SMART" id="SM00967">
    <property type="entry name" value="SpoU_sub_bind"/>
    <property type="match status" value="1"/>
</dbReference>
<dbReference type="Pfam" id="PF00588">
    <property type="entry name" value="SpoU_methylase"/>
    <property type="match status" value="1"/>
</dbReference>
<dbReference type="PANTHER" id="PTHR43191:SF2">
    <property type="entry name" value="RRNA METHYLTRANSFERASE 3, MITOCHONDRIAL"/>
    <property type="match status" value="1"/>
</dbReference>
<protein>
    <submittedName>
        <fullName evidence="5">RNA methyltransferase</fullName>
    </submittedName>
</protein>
<dbReference type="InterPro" id="IPR053888">
    <property type="entry name" value="MRM3-like_sub_bind"/>
</dbReference>
<keyword evidence="3" id="KW-0808">Transferase</keyword>
<keyword evidence="2 5" id="KW-0489">Methyltransferase</keyword>
<dbReference type="SUPFAM" id="SSF75217">
    <property type="entry name" value="alpha/beta knot"/>
    <property type="match status" value="1"/>
</dbReference>
<feature type="domain" description="RNA 2-O ribose methyltransferase substrate binding" evidence="4">
    <location>
        <begin position="30"/>
        <end position="101"/>
    </location>
</feature>
<reference evidence="5 6" key="1">
    <citation type="submission" date="2023-08" db="EMBL/GenBank/DDBJ databases">
        <authorList>
            <person name="Park J.-S."/>
        </authorList>
    </citation>
    <scope>NUCLEOTIDE SEQUENCE [LARGE SCALE GENOMIC DNA]</scope>
    <source>
        <strain evidence="5 6">2205SS18-9</strain>
    </source>
</reference>
<keyword evidence="6" id="KW-1185">Reference proteome</keyword>
<evidence type="ECO:0000259" key="4">
    <source>
        <dbReference type="SMART" id="SM00967"/>
    </source>
</evidence>
<evidence type="ECO:0000313" key="5">
    <source>
        <dbReference type="EMBL" id="MDP5272522.1"/>
    </source>
</evidence>
<organism evidence="5 6">
    <name type="scientific">Chengkuizengella axinellae</name>
    <dbReference type="NCBI Taxonomy" id="3064388"/>
    <lineage>
        <taxon>Bacteria</taxon>
        <taxon>Bacillati</taxon>
        <taxon>Bacillota</taxon>
        <taxon>Bacilli</taxon>
        <taxon>Bacillales</taxon>
        <taxon>Paenibacillaceae</taxon>
        <taxon>Chengkuizengella</taxon>
    </lineage>
</organism>
<comment type="similarity">
    <text evidence="1">Belongs to the class IV-like SAM-binding methyltransferase superfamily. RNA methyltransferase TrmH family.</text>
</comment>
<gene>
    <name evidence="5" type="ORF">Q5Y73_00220</name>
</gene>
<dbReference type="InterPro" id="IPR001537">
    <property type="entry name" value="SpoU_MeTrfase"/>
</dbReference>
<dbReference type="CDD" id="cd18095">
    <property type="entry name" value="SpoU-like_rRNA-MTase"/>
    <property type="match status" value="1"/>
</dbReference>
<name>A0ABT9ITV7_9BACL</name>